<keyword evidence="16" id="KW-1185">Reference proteome</keyword>
<keyword evidence="6 14" id="KW-0732">Signal</keyword>
<keyword evidence="4" id="KW-0433">Leucine-rich repeat</keyword>
<dbReference type="STRING" id="106549.A0A540KFW3"/>
<dbReference type="Proteomes" id="UP000315295">
    <property type="component" value="Unassembled WGS sequence"/>
</dbReference>
<evidence type="ECO:0000256" key="5">
    <source>
        <dbReference type="ARBA" id="ARBA00022692"/>
    </source>
</evidence>
<evidence type="ECO:0000256" key="4">
    <source>
        <dbReference type="ARBA" id="ARBA00022614"/>
    </source>
</evidence>
<evidence type="ECO:0000256" key="7">
    <source>
        <dbReference type="ARBA" id="ARBA00022737"/>
    </source>
</evidence>
<feature type="transmembrane region" description="Helical" evidence="13">
    <location>
        <begin position="666"/>
        <end position="689"/>
    </location>
</feature>
<evidence type="ECO:0000256" key="2">
    <source>
        <dbReference type="ARBA" id="ARBA00009592"/>
    </source>
</evidence>
<dbReference type="InterPro" id="IPR003591">
    <property type="entry name" value="Leu-rich_rpt_typical-subtyp"/>
</dbReference>
<dbReference type="SUPFAM" id="SSF52058">
    <property type="entry name" value="L domain-like"/>
    <property type="match status" value="1"/>
</dbReference>
<keyword evidence="8 13" id="KW-1133">Transmembrane helix</keyword>
<evidence type="ECO:0000256" key="1">
    <source>
        <dbReference type="ARBA" id="ARBA00004251"/>
    </source>
</evidence>
<keyword evidence="5 13" id="KW-0812">Transmembrane</keyword>
<evidence type="ECO:0000256" key="3">
    <source>
        <dbReference type="ARBA" id="ARBA00022475"/>
    </source>
</evidence>
<evidence type="ECO:0000256" key="11">
    <source>
        <dbReference type="ARBA" id="ARBA00023180"/>
    </source>
</evidence>
<feature type="region of interest" description="Disordered" evidence="12">
    <location>
        <begin position="721"/>
        <end position="755"/>
    </location>
</feature>
<dbReference type="Pfam" id="PF13855">
    <property type="entry name" value="LRR_8"/>
    <property type="match status" value="1"/>
</dbReference>
<dbReference type="SUPFAM" id="SSF52047">
    <property type="entry name" value="RNI-like"/>
    <property type="match status" value="1"/>
</dbReference>
<keyword evidence="9 13" id="KW-0472">Membrane</keyword>
<comment type="caution">
    <text evidence="15">The sequence shown here is derived from an EMBL/GenBank/DDBJ whole genome shotgun (WGS) entry which is preliminary data.</text>
</comment>
<reference evidence="15 16" key="1">
    <citation type="journal article" date="2019" name="G3 (Bethesda)">
        <title>Sequencing of a Wild Apple (Malus baccata) Genome Unravels the Differences Between Cultivated and Wild Apple Species Regarding Disease Resistance and Cold Tolerance.</title>
        <authorList>
            <person name="Chen X."/>
        </authorList>
    </citation>
    <scope>NUCLEOTIDE SEQUENCE [LARGE SCALE GENOMIC DNA]</scope>
    <source>
        <strain evidence="16">cv. Shandingzi</strain>
        <tissue evidence="15">Leaves</tissue>
    </source>
</reference>
<evidence type="ECO:0000313" key="16">
    <source>
        <dbReference type="Proteomes" id="UP000315295"/>
    </source>
</evidence>
<name>A0A540KFW3_MALBA</name>
<dbReference type="SMART" id="SM00369">
    <property type="entry name" value="LRR_TYP"/>
    <property type="match status" value="6"/>
</dbReference>
<evidence type="ECO:0000256" key="8">
    <source>
        <dbReference type="ARBA" id="ARBA00022989"/>
    </source>
</evidence>
<evidence type="ECO:0000256" key="14">
    <source>
        <dbReference type="SAM" id="SignalP"/>
    </source>
</evidence>
<dbReference type="InterPro" id="IPR032675">
    <property type="entry name" value="LRR_dom_sf"/>
</dbReference>
<dbReference type="AlphaFoldDB" id="A0A540KFW3"/>
<comment type="subcellular location">
    <subcellularLocation>
        <location evidence="1">Cell membrane</location>
        <topology evidence="1">Single-pass type I membrane protein</topology>
    </subcellularLocation>
</comment>
<evidence type="ECO:0000256" key="12">
    <source>
        <dbReference type="SAM" id="MobiDB-lite"/>
    </source>
</evidence>
<keyword evidence="3" id="KW-1003">Cell membrane</keyword>
<feature type="chain" id="PRO_5022139374" description="Leucine-rich repeat-containing N-terminal plant-type domain-containing protein" evidence="14">
    <location>
        <begin position="29"/>
        <end position="788"/>
    </location>
</feature>
<dbReference type="PANTHER" id="PTHR48063">
    <property type="entry name" value="LRR RECEPTOR-LIKE KINASE"/>
    <property type="match status" value="1"/>
</dbReference>
<dbReference type="Gene3D" id="3.80.10.10">
    <property type="entry name" value="Ribonuclease Inhibitor"/>
    <property type="match status" value="4"/>
</dbReference>
<protein>
    <recommendedName>
        <fullName evidence="17">Leucine-rich repeat-containing N-terminal plant-type domain-containing protein</fullName>
    </recommendedName>
</protein>
<feature type="signal peptide" evidence="14">
    <location>
        <begin position="1"/>
        <end position="28"/>
    </location>
</feature>
<dbReference type="FunFam" id="3.80.10.10:FF:000383">
    <property type="entry name" value="Leucine-rich repeat receptor protein kinase EMS1"/>
    <property type="match status" value="1"/>
</dbReference>
<feature type="compositionally biased region" description="Basic and acidic residues" evidence="12">
    <location>
        <begin position="729"/>
        <end position="746"/>
    </location>
</feature>
<evidence type="ECO:0000313" key="15">
    <source>
        <dbReference type="EMBL" id="TQD73116.1"/>
    </source>
</evidence>
<dbReference type="GO" id="GO:0005886">
    <property type="term" value="C:plasma membrane"/>
    <property type="evidence" value="ECO:0007669"/>
    <property type="project" value="UniProtKB-SubCell"/>
</dbReference>
<dbReference type="EMBL" id="VIEB01001328">
    <property type="protein sequence ID" value="TQD73116.1"/>
    <property type="molecule type" value="Genomic_DNA"/>
</dbReference>
<sequence>MPEASRVIPYEVLFLFFVLSTFISTNHACKEADHNSLLSSFDISSSGLNWSSSDCCHWEGIACDADGRVTHVSLPANQLQGSISRSLGSLTHLSHLNLSHNLLFGPLEAGLFLSSSCLEILDLSYNLLSGELPLLLSSSYIQIVDLSNNQFNSTIPSSFLQHAWNLSSLNVNNNHFTGQIPSSICLRSTLLRVLDFSHNNFSGPIPPGLGNCSKLEVFRAGDNILSGSLPADIYNAQALQEISFSTNGLVGPISENVGKLSKLKLMRLHYNNLQGHLPPSLMNCTNLVEINLGFNFFSGNISVLDFSKLTQLTKLDCISNNLTGTWPISLYSCKSLKALRLSNNDFEGQIRPEILQLKNLTFLSLAHNRLTNVMGAMKILTGFKSLKVLLLSKNFIGEEMPDGDITVDSGLQNLCVFSLLKCRMTGHIPTWISKLGKLEVLDLSFNRLTGTIPGWLGTLPHLFFLLLNDNLISGEFPKELCRLQALVSQKAANETCHCSLELPVYFQRGNNATMLSSQYKYLYNMPRVISLRNNSLSGSIPFEIGQLQFLQQLDLSINNFSGNIPDQIANLPKLERLELNSNHLSGEIPSSLSNLHFLSTFTVAYNNLEGPIPTGTQLQGFSVSAFEGNPKLCGAPLSNQCLPSNGNDADENENNQDLDDDEDQSLWFGLSIVLGFFVGLLGFCCPLLLKRTWRYEYFQLLDNIQFMLYLKWRRLRRRKAQGQVQVPNQKDEVKSSKPDSETESTNRSEYANNSNSFMVPDNFQTTSLFNVPVNARCPEDEEILMCKD</sequence>
<dbReference type="PANTHER" id="PTHR48063:SF46">
    <property type="entry name" value="LEUCINE-RICH REPEAT-CONTAINING N-TERMINAL PLANT-TYPE DOMAIN-CONTAINING PROTEIN"/>
    <property type="match status" value="1"/>
</dbReference>
<evidence type="ECO:0000256" key="6">
    <source>
        <dbReference type="ARBA" id="ARBA00022729"/>
    </source>
</evidence>
<dbReference type="FunFam" id="3.80.10.10:FF:000213">
    <property type="entry name" value="Tyrosine-sulfated glycopeptide receptor 1"/>
    <property type="match status" value="1"/>
</dbReference>
<evidence type="ECO:0000256" key="10">
    <source>
        <dbReference type="ARBA" id="ARBA00023170"/>
    </source>
</evidence>
<keyword evidence="7" id="KW-0677">Repeat</keyword>
<evidence type="ECO:0000256" key="9">
    <source>
        <dbReference type="ARBA" id="ARBA00023136"/>
    </source>
</evidence>
<organism evidence="15 16">
    <name type="scientific">Malus baccata</name>
    <name type="common">Siberian crab apple</name>
    <name type="synonym">Pyrus baccata</name>
    <dbReference type="NCBI Taxonomy" id="106549"/>
    <lineage>
        <taxon>Eukaryota</taxon>
        <taxon>Viridiplantae</taxon>
        <taxon>Streptophyta</taxon>
        <taxon>Embryophyta</taxon>
        <taxon>Tracheophyta</taxon>
        <taxon>Spermatophyta</taxon>
        <taxon>Magnoliopsida</taxon>
        <taxon>eudicotyledons</taxon>
        <taxon>Gunneridae</taxon>
        <taxon>Pentapetalae</taxon>
        <taxon>rosids</taxon>
        <taxon>fabids</taxon>
        <taxon>Rosales</taxon>
        <taxon>Rosaceae</taxon>
        <taxon>Amygdaloideae</taxon>
        <taxon>Maleae</taxon>
        <taxon>Malus</taxon>
    </lineage>
</organism>
<accession>A0A540KFW3</accession>
<dbReference type="InterPro" id="IPR046956">
    <property type="entry name" value="RLP23-like"/>
</dbReference>
<keyword evidence="10" id="KW-0675">Receptor</keyword>
<gene>
    <name evidence="15" type="ORF">C1H46_041353</name>
</gene>
<keyword evidence="11" id="KW-0325">Glycoprotein</keyword>
<proteinExistence type="inferred from homology"/>
<comment type="similarity">
    <text evidence="2">Belongs to the RLP family.</text>
</comment>
<evidence type="ECO:0000256" key="13">
    <source>
        <dbReference type="SAM" id="Phobius"/>
    </source>
</evidence>
<evidence type="ECO:0008006" key="17">
    <source>
        <dbReference type="Google" id="ProtNLM"/>
    </source>
</evidence>
<dbReference type="InterPro" id="IPR001611">
    <property type="entry name" value="Leu-rich_rpt"/>
</dbReference>
<dbReference type="Pfam" id="PF00560">
    <property type="entry name" value="LRR_1"/>
    <property type="match status" value="7"/>
</dbReference>